<evidence type="ECO:0000256" key="3">
    <source>
        <dbReference type="ARBA" id="ARBA00023163"/>
    </source>
</evidence>
<dbReference type="InterPro" id="IPR036388">
    <property type="entry name" value="WH-like_DNA-bd_sf"/>
</dbReference>
<evidence type="ECO:0000256" key="2">
    <source>
        <dbReference type="ARBA" id="ARBA00023125"/>
    </source>
</evidence>
<evidence type="ECO:0000313" key="6">
    <source>
        <dbReference type="Proteomes" id="UP000307747"/>
    </source>
</evidence>
<accession>A0A5R9B3V3</accession>
<dbReference type="Proteomes" id="UP000307747">
    <property type="component" value="Unassembled WGS sequence"/>
</dbReference>
<evidence type="ECO:0000259" key="4">
    <source>
        <dbReference type="PROSITE" id="PS51118"/>
    </source>
</evidence>
<dbReference type="AlphaFoldDB" id="A0A5R9B3V3"/>
<dbReference type="SUPFAM" id="SSF46785">
    <property type="entry name" value="Winged helix' DNA-binding domain"/>
    <property type="match status" value="1"/>
</dbReference>
<dbReference type="EMBL" id="VBTJ01000002">
    <property type="protein sequence ID" value="TLP90024.1"/>
    <property type="molecule type" value="Genomic_DNA"/>
</dbReference>
<keyword evidence="3" id="KW-0804">Transcription</keyword>
<proteinExistence type="predicted"/>
<keyword evidence="1" id="KW-0805">Transcription regulation</keyword>
<dbReference type="PANTHER" id="PTHR33204">
    <property type="entry name" value="TRANSCRIPTIONAL REGULATOR, MARR FAMILY"/>
    <property type="match status" value="1"/>
</dbReference>
<gene>
    <name evidence="5" type="ORF">FEZ53_11290</name>
</gene>
<sequence>MVKICNYGFDEEAIEDNRDVYGIAYTQNILSGRYKNLIIWYLKEKDRRYSHIKKFLENISQGSLTKQLRELEYDGIISRTVYPEVPPKVIYGLTEKGTDLLPIIDMMETFGKYHGEQPKNNKE</sequence>
<evidence type="ECO:0000256" key="1">
    <source>
        <dbReference type="ARBA" id="ARBA00023015"/>
    </source>
</evidence>
<comment type="caution">
    <text evidence="5">The sequence shown here is derived from an EMBL/GenBank/DDBJ whole genome shotgun (WGS) entry which is preliminary data.</text>
</comment>
<evidence type="ECO:0000313" key="5">
    <source>
        <dbReference type="EMBL" id="TLP90024.1"/>
    </source>
</evidence>
<keyword evidence="2" id="KW-0238">DNA-binding</keyword>
<reference evidence="5 6" key="1">
    <citation type="submission" date="2019-05" db="EMBL/GenBank/DDBJ databases">
        <title>The metagenome of a microbial culture collection derived from dairy environment covers the genomic content of the human microbiome.</title>
        <authorList>
            <person name="Roder T."/>
            <person name="Wuthrich D."/>
            <person name="Sattari Z."/>
            <person name="Von Ah U."/>
            <person name="Bar C."/>
            <person name="Ronchi F."/>
            <person name="Macpherson A.J."/>
            <person name="Ganal-Vonarburg S.C."/>
            <person name="Bruggmann R."/>
            <person name="Vergeres G."/>
        </authorList>
    </citation>
    <scope>NUCLEOTIDE SEQUENCE [LARGE SCALE GENOMIC DNA]</scope>
    <source>
        <strain evidence="5 6">FAM 20833</strain>
    </source>
</reference>
<name>A0A5R9B3V3_STAXY</name>
<dbReference type="Pfam" id="PF01638">
    <property type="entry name" value="HxlR"/>
    <property type="match status" value="1"/>
</dbReference>
<dbReference type="OrthoDB" id="9791143at2"/>
<dbReference type="RefSeq" id="WP_042363444.1">
    <property type="nucleotide sequence ID" value="NZ_CABIVW010000004.1"/>
</dbReference>
<dbReference type="InterPro" id="IPR002577">
    <property type="entry name" value="HTH_HxlR"/>
</dbReference>
<dbReference type="Gene3D" id="1.10.10.10">
    <property type="entry name" value="Winged helix-like DNA-binding domain superfamily/Winged helix DNA-binding domain"/>
    <property type="match status" value="1"/>
</dbReference>
<dbReference type="KEGG" id="sxl:SXYLSMQ121_2429"/>
<dbReference type="PROSITE" id="PS51118">
    <property type="entry name" value="HTH_HXLR"/>
    <property type="match status" value="1"/>
</dbReference>
<dbReference type="GO" id="GO:0003677">
    <property type="term" value="F:DNA binding"/>
    <property type="evidence" value="ECO:0007669"/>
    <property type="project" value="UniProtKB-KW"/>
</dbReference>
<dbReference type="InterPro" id="IPR036390">
    <property type="entry name" value="WH_DNA-bd_sf"/>
</dbReference>
<dbReference type="PANTHER" id="PTHR33204:SF38">
    <property type="entry name" value="HTH-TYPE TRANSCRIPTIONAL ACTIVATOR HXLR"/>
    <property type="match status" value="1"/>
</dbReference>
<dbReference type="GeneID" id="45498086"/>
<feature type="domain" description="HTH hxlR-type" evidence="4">
    <location>
        <begin position="5"/>
        <end position="119"/>
    </location>
</feature>
<organism evidence="5 6">
    <name type="scientific">Staphylococcus xylosus</name>
    <dbReference type="NCBI Taxonomy" id="1288"/>
    <lineage>
        <taxon>Bacteria</taxon>
        <taxon>Bacillati</taxon>
        <taxon>Bacillota</taxon>
        <taxon>Bacilli</taxon>
        <taxon>Bacillales</taxon>
        <taxon>Staphylococcaceae</taxon>
        <taxon>Staphylococcus</taxon>
    </lineage>
</organism>
<protein>
    <submittedName>
        <fullName evidence="5">Helix-turn-helix transcriptional regulator</fullName>
    </submittedName>
</protein>